<proteinExistence type="predicted"/>
<feature type="transmembrane region" description="Helical" evidence="1">
    <location>
        <begin position="85"/>
        <end position="108"/>
    </location>
</feature>
<sequence>MNLLLGENFISLYTSGKIADRLIKKGSPYLLQQSFPELKNSYTSPLFMQEIPNLLSTGVLSVLFLIIYVFGAGGILTNFNLTPPVYVSLFFGPVIIISVVMASMFWAIGRGYLWALTVILYLYLLGVGISLISLLITFVCLSESKHIFNNIKYIPIQIITLYIIRNIINGESFSTAILYFRERRIAFESRKTR</sequence>
<reference evidence="2" key="1">
    <citation type="journal article" date="2018" name="Genome Biol.">
        <title>SKESA: strategic k-mer extension for scrupulous assemblies.</title>
        <authorList>
            <person name="Souvorov A."/>
            <person name="Agarwala R."/>
            <person name="Lipman D.J."/>
        </authorList>
    </citation>
    <scope>NUCLEOTIDE SEQUENCE</scope>
    <source>
        <strain evidence="2">CAV1698</strain>
    </source>
</reference>
<keyword evidence="1" id="KW-1133">Transmembrane helix</keyword>
<organism evidence="2 3">
    <name type="scientific">Citrobacter amalonaticus</name>
    <dbReference type="NCBI Taxonomy" id="35703"/>
    <lineage>
        <taxon>Bacteria</taxon>
        <taxon>Pseudomonadati</taxon>
        <taxon>Pseudomonadota</taxon>
        <taxon>Gammaproteobacteria</taxon>
        <taxon>Enterobacterales</taxon>
        <taxon>Enterobacteriaceae</taxon>
        <taxon>Citrobacter</taxon>
    </lineage>
</organism>
<keyword evidence="1" id="KW-0472">Membrane</keyword>
<dbReference type="AlphaFoldDB" id="A0A9C7QMT8"/>
<evidence type="ECO:0000256" key="1">
    <source>
        <dbReference type="SAM" id="Phobius"/>
    </source>
</evidence>
<protein>
    <submittedName>
        <fullName evidence="2">Uncharacterized protein</fullName>
    </submittedName>
</protein>
<feature type="transmembrane region" description="Helical" evidence="1">
    <location>
        <begin position="54"/>
        <end position="73"/>
    </location>
</feature>
<comment type="caution">
    <text evidence="2">The sequence shown here is derived from an EMBL/GenBank/DDBJ whole genome shotgun (WGS) entry which is preliminary data.</text>
</comment>
<dbReference type="EMBL" id="DACYAJ020000017">
    <property type="protein sequence ID" value="HCD1256234.1"/>
    <property type="molecule type" value="Genomic_DNA"/>
</dbReference>
<feature type="transmembrane region" description="Helical" evidence="1">
    <location>
        <begin position="114"/>
        <end position="141"/>
    </location>
</feature>
<evidence type="ECO:0000313" key="3">
    <source>
        <dbReference type="Proteomes" id="UP000862426"/>
    </source>
</evidence>
<keyword evidence="1" id="KW-0812">Transmembrane</keyword>
<evidence type="ECO:0000313" key="2">
    <source>
        <dbReference type="EMBL" id="HCD1256234.1"/>
    </source>
</evidence>
<reference evidence="2" key="2">
    <citation type="submission" date="2022-05" db="EMBL/GenBank/DDBJ databases">
        <authorList>
            <consortium name="NCBI Pathogen Detection Project"/>
        </authorList>
    </citation>
    <scope>NUCLEOTIDE SEQUENCE</scope>
    <source>
        <strain evidence="2">CAV1698</strain>
    </source>
</reference>
<gene>
    <name evidence="2" type="ORF">JD854_RS14430</name>
</gene>
<name>A0A9C7QMT8_CITAM</name>
<dbReference type="Proteomes" id="UP000862426">
    <property type="component" value="Unassembled WGS sequence"/>
</dbReference>
<accession>A0A9C7QMT8</accession>